<evidence type="ECO:0000256" key="1">
    <source>
        <dbReference type="SAM" id="MobiDB-lite"/>
    </source>
</evidence>
<name>A0AA39KG96_ARMTA</name>
<comment type="caution">
    <text evidence="2">The sequence shown here is derived from an EMBL/GenBank/DDBJ whole genome shotgun (WGS) entry which is preliminary data.</text>
</comment>
<dbReference type="Proteomes" id="UP001175211">
    <property type="component" value="Unassembled WGS sequence"/>
</dbReference>
<accession>A0AA39KG96</accession>
<keyword evidence="3" id="KW-1185">Reference proteome</keyword>
<sequence length="194" mass="21779">MHSWVATILRGSKRNQNPWHPPNKEMLKDFDRCKIPKLSPSCDEKEVTAINASRTKNTVPSLSFVPSRYWYILPGGHTREDSHLMETDGNEILPNANREDVFLLVGDPFGTTIHTEIIFRASALGITPRVIHNASIMNAVGACDLQLYNFGQTVSPVFFTTTWKLDSFYDENQGERGSRSAHARVAGYRGRGAE</sequence>
<dbReference type="Gene3D" id="3.40.1010.10">
    <property type="entry name" value="Cobalt-precorrin-4 Transmethylase, Domain 1"/>
    <property type="match status" value="1"/>
</dbReference>
<dbReference type="Gene3D" id="3.30.950.10">
    <property type="entry name" value="Methyltransferase, Cobalt-precorrin-4 Transmethylase, Domain 2"/>
    <property type="match status" value="1"/>
</dbReference>
<dbReference type="PANTHER" id="PTHR10882">
    <property type="entry name" value="DIPHTHINE SYNTHASE"/>
    <property type="match status" value="1"/>
</dbReference>
<dbReference type="PANTHER" id="PTHR10882:SF0">
    <property type="entry name" value="DIPHTHINE METHYL ESTER SYNTHASE"/>
    <property type="match status" value="1"/>
</dbReference>
<dbReference type="SUPFAM" id="SSF53790">
    <property type="entry name" value="Tetrapyrrole methylase"/>
    <property type="match status" value="1"/>
</dbReference>
<feature type="region of interest" description="Disordered" evidence="1">
    <location>
        <begin position="173"/>
        <end position="194"/>
    </location>
</feature>
<dbReference type="InterPro" id="IPR004551">
    <property type="entry name" value="Dphthn_synthase"/>
</dbReference>
<dbReference type="RefSeq" id="XP_060331552.1">
    <property type="nucleotide sequence ID" value="XM_060480202.1"/>
</dbReference>
<protein>
    <recommendedName>
        <fullName evidence="4">Diphthine methyl ester synthase</fullName>
    </recommendedName>
</protein>
<gene>
    <name evidence="2" type="ORF">EV420DRAFT_1747650</name>
</gene>
<dbReference type="InterPro" id="IPR035996">
    <property type="entry name" value="4pyrrol_Methylase_sf"/>
</dbReference>
<dbReference type="GO" id="GO:0017183">
    <property type="term" value="P:protein histidyl modification to diphthamide"/>
    <property type="evidence" value="ECO:0007669"/>
    <property type="project" value="InterPro"/>
</dbReference>
<evidence type="ECO:0008006" key="4">
    <source>
        <dbReference type="Google" id="ProtNLM"/>
    </source>
</evidence>
<proteinExistence type="predicted"/>
<dbReference type="GeneID" id="85363750"/>
<evidence type="ECO:0000313" key="2">
    <source>
        <dbReference type="EMBL" id="KAK0459326.1"/>
    </source>
</evidence>
<reference evidence="2" key="1">
    <citation type="submission" date="2023-06" db="EMBL/GenBank/DDBJ databases">
        <authorList>
            <consortium name="Lawrence Berkeley National Laboratory"/>
            <person name="Ahrendt S."/>
            <person name="Sahu N."/>
            <person name="Indic B."/>
            <person name="Wong-Bajracharya J."/>
            <person name="Merenyi Z."/>
            <person name="Ke H.-M."/>
            <person name="Monk M."/>
            <person name="Kocsube S."/>
            <person name="Drula E."/>
            <person name="Lipzen A."/>
            <person name="Balint B."/>
            <person name="Henrissat B."/>
            <person name="Andreopoulos B."/>
            <person name="Martin F.M."/>
            <person name="Harder C.B."/>
            <person name="Rigling D."/>
            <person name="Ford K.L."/>
            <person name="Foster G.D."/>
            <person name="Pangilinan J."/>
            <person name="Papanicolaou A."/>
            <person name="Barry K."/>
            <person name="LaButti K."/>
            <person name="Viragh M."/>
            <person name="Koriabine M."/>
            <person name="Yan M."/>
            <person name="Riley R."/>
            <person name="Champramary S."/>
            <person name="Plett K.L."/>
            <person name="Tsai I.J."/>
            <person name="Slot J."/>
            <person name="Sipos G."/>
            <person name="Plett J."/>
            <person name="Nagy L.G."/>
            <person name="Grigoriev I.V."/>
        </authorList>
    </citation>
    <scope>NUCLEOTIDE SEQUENCE</scope>
    <source>
        <strain evidence="2">CCBAS 213</strain>
    </source>
</reference>
<dbReference type="GO" id="GO:0008168">
    <property type="term" value="F:methyltransferase activity"/>
    <property type="evidence" value="ECO:0007669"/>
    <property type="project" value="InterPro"/>
</dbReference>
<dbReference type="InterPro" id="IPR014777">
    <property type="entry name" value="4pyrrole_Mease_sub1"/>
</dbReference>
<dbReference type="AlphaFoldDB" id="A0AA39KG96"/>
<dbReference type="EMBL" id="JAUEPS010000015">
    <property type="protein sequence ID" value="KAK0459326.1"/>
    <property type="molecule type" value="Genomic_DNA"/>
</dbReference>
<organism evidence="2 3">
    <name type="scientific">Armillaria tabescens</name>
    <name type="common">Ringless honey mushroom</name>
    <name type="synonym">Agaricus tabescens</name>
    <dbReference type="NCBI Taxonomy" id="1929756"/>
    <lineage>
        <taxon>Eukaryota</taxon>
        <taxon>Fungi</taxon>
        <taxon>Dikarya</taxon>
        <taxon>Basidiomycota</taxon>
        <taxon>Agaricomycotina</taxon>
        <taxon>Agaricomycetes</taxon>
        <taxon>Agaricomycetidae</taxon>
        <taxon>Agaricales</taxon>
        <taxon>Marasmiineae</taxon>
        <taxon>Physalacriaceae</taxon>
        <taxon>Desarmillaria</taxon>
    </lineage>
</organism>
<evidence type="ECO:0000313" key="3">
    <source>
        <dbReference type="Proteomes" id="UP001175211"/>
    </source>
</evidence>
<dbReference type="InterPro" id="IPR014776">
    <property type="entry name" value="4pyrrole_Mease_sub2"/>
</dbReference>